<feature type="region of interest" description="Disordered" evidence="1">
    <location>
        <begin position="1"/>
        <end position="42"/>
    </location>
</feature>
<dbReference type="InterPro" id="IPR046609">
    <property type="entry name" value="DUF6668"/>
</dbReference>
<evidence type="ECO:0000256" key="1">
    <source>
        <dbReference type="SAM" id="MobiDB-lite"/>
    </source>
</evidence>
<dbReference type="Proteomes" id="UP000271291">
    <property type="component" value="Chromosome"/>
</dbReference>
<reference evidence="2 3" key="1">
    <citation type="submission" date="2018-12" db="EMBL/GenBank/DDBJ databases">
        <title>Streptomyces griseoviridis F1-27 complete genome.</title>
        <authorList>
            <person name="Mariita R.M."/>
            <person name="Sello J.K."/>
        </authorList>
    </citation>
    <scope>NUCLEOTIDE SEQUENCE [LARGE SCALE GENOMIC DNA]</scope>
    <source>
        <strain evidence="2 3">F1-27</strain>
    </source>
</reference>
<evidence type="ECO:0000313" key="3">
    <source>
        <dbReference type="Proteomes" id="UP000271291"/>
    </source>
</evidence>
<name>A0A3S9ZFC5_STRGD</name>
<accession>A0A3S9ZFC5</accession>
<protein>
    <submittedName>
        <fullName evidence="2">Uncharacterized protein</fullName>
    </submittedName>
</protein>
<dbReference type="OrthoDB" id="4549550at2"/>
<evidence type="ECO:0000313" key="2">
    <source>
        <dbReference type="EMBL" id="AZS86476.1"/>
    </source>
</evidence>
<gene>
    <name evidence="2" type="ORF">ELQ87_21150</name>
</gene>
<proteinExistence type="predicted"/>
<sequence>MGVPPPASGDRQMWVRGPTAGQAPAPAPTAPAADTVAQPTPAVQAAPTVQAAPFAQAPQVAQAPPVAPAPAAPAQGAPTGYAAPVTHQTQAPFAQPAPAVQAPTAVQAAPVAQAAPAAYAAPAGYAPQAAPGPYVPQAAQPAPATTAAPGDWSLPAEPVEWAHQGDQGQHVSWVNAHGGAGASTLAREFGGTDLGRRWPDPARGEPGRVLLVARTHAAGMRAASRALDALRKEDHPPGIDLVALVLVADAPGRLPITLGRRVRVLRSATRVHRLPWVPAWRVGKKVSGPPRAVRALSDLVEGKKR</sequence>
<dbReference type="RefSeq" id="WP_127179289.1">
    <property type="nucleotide sequence ID" value="NZ_CP029078.1"/>
</dbReference>
<dbReference type="EMBL" id="CP034687">
    <property type="protein sequence ID" value="AZS86476.1"/>
    <property type="molecule type" value="Genomic_DNA"/>
</dbReference>
<dbReference type="KEGG" id="sgd:ELQ87_21150"/>
<dbReference type="Pfam" id="PF20373">
    <property type="entry name" value="DUF6668"/>
    <property type="match status" value="1"/>
</dbReference>
<dbReference type="AlphaFoldDB" id="A0A3S9ZFC5"/>
<organism evidence="2 3">
    <name type="scientific">Streptomyces griseoviridis</name>
    <dbReference type="NCBI Taxonomy" id="45398"/>
    <lineage>
        <taxon>Bacteria</taxon>
        <taxon>Bacillati</taxon>
        <taxon>Actinomycetota</taxon>
        <taxon>Actinomycetes</taxon>
        <taxon>Kitasatosporales</taxon>
        <taxon>Streptomycetaceae</taxon>
        <taxon>Streptomyces</taxon>
    </lineage>
</organism>
<feature type="compositionally biased region" description="Low complexity" evidence="1">
    <location>
        <begin position="17"/>
        <end position="42"/>
    </location>
</feature>